<sequence length="160" mass="18079">MAGEQDSDEEINRLLENKDAKNTKKSTKFAVRAFHGAIEDLEKAEQNIESLDKSLANFFANAKRKDGTKYKASALQTLRNGLRRHYLDRLGIDIVNDRSFTYSTKVFKASVTDLRRQGLATVQHHIPITKVDMAKLYSGETIVFDIHAPNGLLLEFSSSY</sequence>
<dbReference type="OrthoDB" id="5975103at2759"/>
<dbReference type="AlphaFoldDB" id="A0A6S7HRE7"/>
<dbReference type="InterPro" id="IPR052787">
    <property type="entry name" value="MAVS"/>
</dbReference>
<name>A0A6S7HRE7_PARCT</name>
<keyword evidence="2" id="KW-1185">Reference proteome</keyword>
<organism evidence="1 2">
    <name type="scientific">Paramuricea clavata</name>
    <name type="common">Red gorgonian</name>
    <name type="synonym">Violescent sea-whip</name>
    <dbReference type="NCBI Taxonomy" id="317549"/>
    <lineage>
        <taxon>Eukaryota</taxon>
        <taxon>Metazoa</taxon>
        <taxon>Cnidaria</taxon>
        <taxon>Anthozoa</taxon>
        <taxon>Octocorallia</taxon>
        <taxon>Malacalcyonacea</taxon>
        <taxon>Plexauridae</taxon>
        <taxon>Paramuricea</taxon>
    </lineage>
</organism>
<protein>
    <submittedName>
        <fullName evidence="1">Uncharacterized protein</fullName>
    </submittedName>
</protein>
<evidence type="ECO:0000313" key="1">
    <source>
        <dbReference type="EMBL" id="CAB4006433.1"/>
    </source>
</evidence>
<evidence type="ECO:0000313" key="2">
    <source>
        <dbReference type="Proteomes" id="UP001152795"/>
    </source>
</evidence>
<accession>A0A6S7HRE7</accession>
<dbReference type="PANTHER" id="PTHR21446">
    <property type="entry name" value="DUF3504 DOMAIN-CONTAINING PROTEIN"/>
    <property type="match status" value="1"/>
</dbReference>
<reference evidence="1" key="1">
    <citation type="submission" date="2020-04" db="EMBL/GenBank/DDBJ databases">
        <authorList>
            <person name="Alioto T."/>
            <person name="Alioto T."/>
            <person name="Gomez Garrido J."/>
        </authorList>
    </citation>
    <scope>NUCLEOTIDE SEQUENCE</scope>
    <source>
        <strain evidence="1">A484AB</strain>
    </source>
</reference>
<dbReference type="PANTHER" id="PTHR21446:SF12">
    <property type="entry name" value="POTASSIUM CHANNEL TETRAMERIZATION DOMAIN CONTAINING 1"/>
    <property type="match status" value="1"/>
</dbReference>
<dbReference type="Proteomes" id="UP001152795">
    <property type="component" value="Unassembled WGS sequence"/>
</dbReference>
<dbReference type="EMBL" id="CACRXK020005506">
    <property type="protein sequence ID" value="CAB4006433.1"/>
    <property type="molecule type" value="Genomic_DNA"/>
</dbReference>
<proteinExistence type="predicted"/>
<gene>
    <name evidence="1" type="ORF">PACLA_8A060343</name>
</gene>
<comment type="caution">
    <text evidence="1">The sequence shown here is derived from an EMBL/GenBank/DDBJ whole genome shotgun (WGS) entry which is preliminary data.</text>
</comment>